<feature type="compositionally biased region" description="Basic residues" evidence="1">
    <location>
        <begin position="90"/>
        <end position="100"/>
    </location>
</feature>
<sequence>MCVKEFLGYNCGHCAIPYLRQCPVSASNPTFPPCKYPAERPIFTNENCHPCSRVLWNKQVLAEEEAHRKRHQQGECDCPVIFDAADRERRLRPRSGKSKGKGKELTQGETSETGRAEGENLRNEERGSSNFGYDAHRDNDGPAGPRQFDNGGDGAKEYQQGWAPRGPKTSFNYEYTGYHFEGPGPIRSDMEHLAHGLGIPHGGYVPPQYLHPSTLAMSQPGAGMKWYPEKQDQLPVLPPFLTFPSGPAPWSVPAIMVGAPPTQPADFFGLAELSTLPTYQENYPRFIKTKAASEPAETRNSSFSPASESTQVHEDVGMIEDSPLVVSSSGLINAMPM</sequence>
<name>A0A8H8BWJ2_9HELO</name>
<evidence type="ECO:0000256" key="1">
    <source>
        <dbReference type="SAM" id="MobiDB-lite"/>
    </source>
</evidence>
<feature type="region of interest" description="Disordered" evidence="1">
    <location>
        <begin position="87"/>
        <end position="165"/>
    </location>
</feature>
<gene>
    <name evidence="2" type="ORF">IFR04_000067</name>
</gene>
<reference evidence="2" key="1">
    <citation type="submission" date="2021-02" db="EMBL/GenBank/DDBJ databases">
        <title>Genome sequence Cadophora malorum strain M34.</title>
        <authorList>
            <person name="Stefanovic E."/>
            <person name="Vu D."/>
            <person name="Scully C."/>
            <person name="Dijksterhuis J."/>
            <person name="Roader J."/>
            <person name="Houbraken J."/>
        </authorList>
    </citation>
    <scope>NUCLEOTIDE SEQUENCE</scope>
    <source>
        <strain evidence="2">M34</strain>
    </source>
</reference>
<feature type="compositionally biased region" description="Basic and acidic residues" evidence="1">
    <location>
        <begin position="101"/>
        <end position="127"/>
    </location>
</feature>
<organism evidence="2 3">
    <name type="scientific">Cadophora malorum</name>
    <dbReference type="NCBI Taxonomy" id="108018"/>
    <lineage>
        <taxon>Eukaryota</taxon>
        <taxon>Fungi</taxon>
        <taxon>Dikarya</taxon>
        <taxon>Ascomycota</taxon>
        <taxon>Pezizomycotina</taxon>
        <taxon>Leotiomycetes</taxon>
        <taxon>Helotiales</taxon>
        <taxon>Ploettnerulaceae</taxon>
        <taxon>Cadophora</taxon>
    </lineage>
</organism>
<feature type="region of interest" description="Disordered" evidence="1">
    <location>
        <begin position="291"/>
        <end position="313"/>
    </location>
</feature>
<feature type="compositionally biased region" description="Polar residues" evidence="1">
    <location>
        <begin position="298"/>
        <end position="310"/>
    </location>
</feature>
<dbReference type="EMBL" id="JAFJYH010000001">
    <property type="protein sequence ID" value="KAG4426636.1"/>
    <property type="molecule type" value="Genomic_DNA"/>
</dbReference>
<accession>A0A8H8BWJ2</accession>
<evidence type="ECO:0000313" key="2">
    <source>
        <dbReference type="EMBL" id="KAG4426636.1"/>
    </source>
</evidence>
<protein>
    <submittedName>
        <fullName evidence="2">Uncharacterized protein</fullName>
    </submittedName>
</protein>
<keyword evidence="3" id="KW-1185">Reference proteome</keyword>
<proteinExistence type="predicted"/>
<dbReference type="Proteomes" id="UP000664132">
    <property type="component" value="Unassembled WGS sequence"/>
</dbReference>
<comment type="caution">
    <text evidence="2">The sequence shown here is derived from an EMBL/GenBank/DDBJ whole genome shotgun (WGS) entry which is preliminary data.</text>
</comment>
<dbReference type="AlphaFoldDB" id="A0A8H8BWJ2"/>
<evidence type="ECO:0000313" key="3">
    <source>
        <dbReference type="Proteomes" id="UP000664132"/>
    </source>
</evidence>
<dbReference type="OrthoDB" id="3438093at2759"/>